<evidence type="ECO:0000313" key="1">
    <source>
        <dbReference type="EMBL" id="KAK8497287.1"/>
    </source>
</evidence>
<accession>A0ABR2AUF8</accession>
<evidence type="ECO:0000313" key="2">
    <source>
        <dbReference type="Proteomes" id="UP001472677"/>
    </source>
</evidence>
<dbReference type="EMBL" id="JBBPBM010000318">
    <property type="protein sequence ID" value="KAK8497287.1"/>
    <property type="molecule type" value="Genomic_DNA"/>
</dbReference>
<protein>
    <submittedName>
        <fullName evidence="1">Uncharacterized protein</fullName>
    </submittedName>
</protein>
<keyword evidence="2" id="KW-1185">Reference proteome</keyword>
<name>A0ABR2AUF8_9ROSI</name>
<dbReference type="Proteomes" id="UP001472677">
    <property type="component" value="Unassembled WGS sequence"/>
</dbReference>
<sequence>MQRFQFHAVCHAGIQQRAAAAVPVSCRTTSCAGGEVDPSVCHVGIQQRTSATILVSCRVTSCAGGFVAQPSAQASQGSFPCTNGWSLD</sequence>
<reference evidence="1 2" key="1">
    <citation type="journal article" date="2024" name="G3 (Bethesda)">
        <title>Genome assembly of Hibiscus sabdariffa L. provides insights into metabolisms of medicinal natural products.</title>
        <authorList>
            <person name="Kim T."/>
        </authorList>
    </citation>
    <scope>NUCLEOTIDE SEQUENCE [LARGE SCALE GENOMIC DNA]</scope>
    <source>
        <strain evidence="1">TK-2024</strain>
        <tissue evidence="1">Old leaves</tissue>
    </source>
</reference>
<proteinExistence type="predicted"/>
<organism evidence="1 2">
    <name type="scientific">Hibiscus sabdariffa</name>
    <name type="common">roselle</name>
    <dbReference type="NCBI Taxonomy" id="183260"/>
    <lineage>
        <taxon>Eukaryota</taxon>
        <taxon>Viridiplantae</taxon>
        <taxon>Streptophyta</taxon>
        <taxon>Embryophyta</taxon>
        <taxon>Tracheophyta</taxon>
        <taxon>Spermatophyta</taxon>
        <taxon>Magnoliopsida</taxon>
        <taxon>eudicotyledons</taxon>
        <taxon>Gunneridae</taxon>
        <taxon>Pentapetalae</taxon>
        <taxon>rosids</taxon>
        <taxon>malvids</taxon>
        <taxon>Malvales</taxon>
        <taxon>Malvaceae</taxon>
        <taxon>Malvoideae</taxon>
        <taxon>Hibiscus</taxon>
    </lineage>
</organism>
<gene>
    <name evidence="1" type="ORF">V6N12_000198</name>
</gene>
<comment type="caution">
    <text evidence="1">The sequence shown here is derived from an EMBL/GenBank/DDBJ whole genome shotgun (WGS) entry which is preliminary data.</text>
</comment>